<dbReference type="SUPFAM" id="SSF48452">
    <property type="entry name" value="TPR-like"/>
    <property type="match status" value="2"/>
</dbReference>
<feature type="DNA-binding region" description="OmpR/PhoB-type" evidence="5">
    <location>
        <begin position="80"/>
        <end position="186"/>
    </location>
</feature>
<dbReference type="SUPFAM" id="SSF46894">
    <property type="entry name" value="C-terminal effector domain of the bipartite response regulators"/>
    <property type="match status" value="1"/>
</dbReference>
<name>A0ABW5GPI9_9PSEU</name>
<sequence>MSGDGRTPDLGGLVRRHRLAAGWRQEDLAARAGVSVRTVRNIERNRVAAPRDGSLRRLLASLGIPRPAGLVGPDAPAVDEDAAGPGPVAPRIDVLGPLSVHRGEDVVDLRSRRLRELLGLLAIRTPHAVGRGEIVDWLWEERPPRTCLALVNTYIARLRDLLEPDRAPDRPARVVVRTATGYRLEPGGLDLTTFDDLLDRGLRAGATGDHRAAWRLLTRALDRWRGPLLADVGTRLVRHPAAVAIAARRMSALIAYADAALASGAHDHAVARLRPHVEEEPLHEGLHARLMLALAGTGQQAAAVDLFTGLRARLADNLGISPGPVVHDAYLRVLRQETGPIGRGPAPAAAVTVPAQLPPAVPAFVGRAAHLRGLDELLSTVDDRAGPVIGVLSGWAGVGKTALAVWWAHGVRDRFPDGQVYVDLRGFDPAGVPAVPADVVHDFLAALGVAPDAIPAGLAARTALYRTLAADRRLLVVLDNAEDEAQVRPLLPGSAGCFVLVTSRRRLTGLLAGGASQVTVDLLPEDEAAALLALRVGADRVAREPAAARRIVDRCAGLPLALTIVAARAIANPRFGLADLAAELGGLQRGLDSLDGGDADVRAVLSWSYDKLDPGQARMFRLLALVPGVDVTAPAAASLAAVARARAHAALTELARAHLIGEHSPGRYSMHDLLRGYGRELTRTSDSVEDRAAAVRRLVRHYVRAASLAAASVTPSWRTPARTEAGEDGPLTAEQAVRWYDAERHTLLAVARHAPGAGLDAEVCDLVHALTELFDRRGHWHDWAAVTELAHTSAERLGDVVRKARLHRSHARAEVWLENFGRARGHLRHALRDYAAVADETELAHTYRTLSWCLGREGDRGEAVTHARIAVRLHDIAGDRAGQGLSLNTLGWQHAHLGEYEPALRYCHQAATILEDAGDANGAGYAHDSLGFIQHRLGGYAAATEHYRRAVTLLRQTGDLYQEAETLLGLGDTRAAADDHAGATWAWLRAVELFDRLGHPYAAQARTRLTAGAPPEPRGDGA</sequence>
<keyword evidence="3 5" id="KW-0238">DNA-binding</keyword>
<dbReference type="SMART" id="SM00862">
    <property type="entry name" value="Trans_reg_C"/>
    <property type="match status" value="1"/>
</dbReference>
<dbReference type="InterPro" id="IPR001387">
    <property type="entry name" value="Cro/C1-type_HTH"/>
</dbReference>
<dbReference type="InterPro" id="IPR036388">
    <property type="entry name" value="WH-like_DNA-bd_sf"/>
</dbReference>
<evidence type="ECO:0000256" key="1">
    <source>
        <dbReference type="ARBA" id="ARBA00005820"/>
    </source>
</evidence>
<dbReference type="SMART" id="SM00028">
    <property type="entry name" value="TPR"/>
    <property type="match status" value="3"/>
</dbReference>
<feature type="domain" description="OmpR/PhoB-type" evidence="7">
    <location>
        <begin position="80"/>
        <end position="186"/>
    </location>
</feature>
<dbReference type="InterPro" id="IPR010982">
    <property type="entry name" value="Lambda_DNA-bd_dom_sf"/>
</dbReference>
<dbReference type="SUPFAM" id="SSF52540">
    <property type="entry name" value="P-loop containing nucleoside triphosphate hydrolases"/>
    <property type="match status" value="1"/>
</dbReference>
<dbReference type="InterPro" id="IPR027417">
    <property type="entry name" value="P-loop_NTPase"/>
</dbReference>
<feature type="domain" description="HTH cro/C1-type" evidence="6">
    <location>
        <begin position="14"/>
        <end position="70"/>
    </location>
</feature>
<reference evidence="9" key="1">
    <citation type="journal article" date="2019" name="Int. J. Syst. Evol. Microbiol.">
        <title>The Global Catalogue of Microorganisms (GCM) 10K type strain sequencing project: providing services to taxonomists for standard genome sequencing and annotation.</title>
        <authorList>
            <consortium name="The Broad Institute Genomics Platform"/>
            <consortium name="The Broad Institute Genome Sequencing Center for Infectious Disease"/>
            <person name="Wu L."/>
            <person name="Ma J."/>
        </authorList>
    </citation>
    <scope>NUCLEOTIDE SEQUENCE [LARGE SCALE GENOMIC DNA]</scope>
    <source>
        <strain evidence="9">CGMCC 4.7643</strain>
    </source>
</reference>
<dbReference type="PROSITE" id="PS50943">
    <property type="entry name" value="HTH_CROC1"/>
    <property type="match status" value="1"/>
</dbReference>
<keyword evidence="4" id="KW-0804">Transcription</keyword>
<dbReference type="EMBL" id="JBHUKU010000020">
    <property type="protein sequence ID" value="MFD2462794.1"/>
    <property type="molecule type" value="Genomic_DNA"/>
</dbReference>
<proteinExistence type="inferred from homology"/>
<organism evidence="8 9">
    <name type="scientific">Amycolatopsis samaneae</name>
    <dbReference type="NCBI Taxonomy" id="664691"/>
    <lineage>
        <taxon>Bacteria</taxon>
        <taxon>Bacillati</taxon>
        <taxon>Actinomycetota</taxon>
        <taxon>Actinomycetes</taxon>
        <taxon>Pseudonocardiales</taxon>
        <taxon>Pseudonocardiaceae</taxon>
        <taxon>Amycolatopsis</taxon>
    </lineage>
</organism>
<dbReference type="InterPro" id="IPR016032">
    <property type="entry name" value="Sig_transdc_resp-reg_C-effctor"/>
</dbReference>
<dbReference type="Gene3D" id="3.40.50.300">
    <property type="entry name" value="P-loop containing nucleotide triphosphate hydrolases"/>
    <property type="match status" value="1"/>
</dbReference>
<evidence type="ECO:0000256" key="3">
    <source>
        <dbReference type="ARBA" id="ARBA00023125"/>
    </source>
</evidence>
<evidence type="ECO:0000256" key="5">
    <source>
        <dbReference type="PROSITE-ProRule" id="PRU01091"/>
    </source>
</evidence>
<keyword evidence="9" id="KW-1185">Reference proteome</keyword>
<dbReference type="Gene3D" id="1.10.10.10">
    <property type="entry name" value="Winged helix-like DNA-binding domain superfamily/Winged helix DNA-binding domain"/>
    <property type="match status" value="1"/>
</dbReference>
<evidence type="ECO:0000259" key="7">
    <source>
        <dbReference type="PROSITE" id="PS51755"/>
    </source>
</evidence>
<dbReference type="SUPFAM" id="SSF47413">
    <property type="entry name" value="lambda repressor-like DNA-binding domains"/>
    <property type="match status" value="1"/>
</dbReference>
<dbReference type="Gene3D" id="1.10.260.40">
    <property type="entry name" value="lambda repressor-like DNA-binding domains"/>
    <property type="match status" value="1"/>
</dbReference>
<dbReference type="Gene3D" id="1.25.40.10">
    <property type="entry name" value="Tetratricopeptide repeat domain"/>
    <property type="match status" value="2"/>
</dbReference>
<dbReference type="Pfam" id="PF00486">
    <property type="entry name" value="Trans_reg_C"/>
    <property type="match status" value="1"/>
</dbReference>
<dbReference type="PRINTS" id="PR00364">
    <property type="entry name" value="DISEASERSIST"/>
</dbReference>
<dbReference type="InterPro" id="IPR001867">
    <property type="entry name" value="OmpR/PhoB-type_DNA-bd"/>
</dbReference>
<dbReference type="CDD" id="cd15831">
    <property type="entry name" value="BTAD"/>
    <property type="match status" value="1"/>
</dbReference>
<dbReference type="InterPro" id="IPR019734">
    <property type="entry name" value="TPR_rpt"/>
</dbReference>
<evidence type="ECO:0000313" key="9">
    <source>
        <dbReference type="Proteomes" id="UP001597419"/>
    </source>
</evidence>
<keyword evidence="2" id="KW-0805">Transcription regulation</keyword>
<gene>
    <name evidence="8" type="ORF">ACFSYJ_29575</name>
</gene>
<dbReference type="Pfam" id="PF03704">
    <property type="entry name" value="BTAD"/>
    <property type="match status" value="1"/>
</dbReference>
<evidence type="ECO:0000256" key="4">
    <source>
        <dbReference type="ARBA" id="ARBA00023163"/>
    </source>
</evidence>
<dbReference type="SMART" id="SM01043">
    <property type="entry name" value="BTAD"/>
    <property type="match status" value="1"/>
</dbReference>
<dbReference type="CDD" id="cd00093">
    <property type="entry name" value="HTH_XRE"/>
    <property type="match status" value="1"/>
</dbReference>
<accession>A0ABW5GPI9</accession>
<dbReference type="RefSeq" id="WP_345393303.1">
    <property type="nucleotide sequence ID" value="NZ_BAABHG010000005.1"/>
</dbReference>
<comment type="similarity">
    <text evidence="1">Belongs to the AfsR/DnrI/RedD regulatory family.</text>
</comment>
<evidence type="ECO:0000313" key="8">
    <source>
        <dbReference type="EMBL" id="MFD2462794.1"/>
    </source>
</evidence>
<comment type="caution">
    <text evidence="8">The sequence shown here is derived from an EMBL/GenBank/DDBJ whole genome shotgun (WGS) entry which is preliminary data.</text>
</comment>
<dbReference type="PANTHER" id="PTHR35807:SF1">
    <property type="entry name" value="TRANSCRIPTIONAL REGULATOR REDD"/>
    <property type="match status" value="1"/>
</dbReference>
<dbReference type="PANTHER" id="PTHR35807">
    <property type="entry name" value="TRANSCRIPTIONAL REGULATOR REDD-RELATED"/>
    <property type="match status" value="1"/>
</dbReference>
<dbReference type="InterPro" id="IPR005158">
    <property type="entry name" value="BTAD"/>
</dbReference>
<dbReference type="PROSITE" id="PS51755">
    <property type="entry name" value="OMPR_PHOB"/>
    <property type="match status" value="1"/>
</dbReference>
<protein>
    <submittedName>
        <fullName evidence="8">BTAD domain-containing putative transcriptional regulator</fullName>
    </submittedName>
</protein>
<dbReference type="InterPro" id="IPR051677">
    <property type="entry name" value="AfsR-DnrI-RedD_regulator"/>
</dbReference>
<dbReference type="InterPro" id="IPR011990">
    <property type="entry name" value="TPR-like_helical_dom_sf"/>
</dbReference>
<evidence type="ECO:0000256" key="2">
    <source>
        <dbReference type="ARBA" id="ARBA00023015"/>
    </source>
</evidence>
<dbReference type="SMART" id="SM00530">
    <property type="entry name" value="HTH_XRE"/>
    <property type="match status" value="1"/>
</dbReference>
<evidence type="ECO:0000259" key="6">
    <source>
        <dbReference type="PROSITE" id="PS50943"/>
    </source>
</evidence>
<dbReference type="Proteomes" id="UP001597419">
    <property type="component" value="Unassembled WGS sequence"/>
</dbReference>
<dbReference type="Pfam" id="PF01381">
    <property type="entry name" value="HTH_3"/>
    <property type="match status" value="1"/>
</dbReference>